<dbReference type="InterPro" id="IPR004176">
    <property type="entry name" value="Clp_R_N"/>
</dbReference>
<dbReference type="Pfam" id="PF00004">
    <property type="entry name" value="AAA"/>
    <property type="match status" value="1"/>
</dbReference>
<dbReference type="InterPro" id="IPR050130">
    <property type="entry name" value="ClpA_ClpB"/>
</dbReference>
<dbReference type="NCBIfam" id="TIGR03346">
    <property type="entry name" value="chaperone_ClpB"/>
    <property type="match status" value="1"/>
</dbReference>
<dbReference type="PRINTS" id="PR00300">
    <property type="entry name" value="CLPPROTEASEA"/>
</dbReference>
<dbReference type="EMBL" id="JAVIJP010000007">
    <property type="protein sequence ID" value="KAL3650662.1"/>
    <property type="molecule type" value="Genomic_DNA"/>
</dbReference>
<sequence length="970" mass="108141">MTLSRTLSSAARLSRSALKASRACYQASQISPLSAAAYSVVRRPRSLIGANDSGFYSFSTLGLVSSHRFVRSYSAPAATGGQMSTSEFTEMAWDGVLGAVDAARDSKHQVVETEHLMKALLEQKDGLARRIFTKAGIDNTSLLQSTDNFISQQPKVSGDTTGPILGSHFRSLLDDARKFKKEMGDSFLSVEHLVLSFPLDKRFGQQLLRNLQLSEKALKDAVQAVRGSQRVTDQNPEGKYEALEKFGNDLTELARRGKLDPVIGRDDEIRRCIQILSRRTKNNPVIIGEPGVGKTAIAEGLAQRIVRGDVPELLLDRKLISLDMGSLLAGAKFRGDFEERLKAVLKEVTASNGQIILFIDEIHTVVGAGANGGAMDAGNLLKPMLGRGELRCIGATTLNEYRKYIEKDPALERRFQQVFCGQPSVEDTISILRGLRERYELHHGVKISDNALVSAAILSDRYITARFLPDKAIDLVDEAASKLKMEITSKPTELDEIDRAVLKLEMEKLSLKNDTAAASKDRLTKLEHDLGALKQKQRDLNEQWENEKILMNRVRSIKEEIDRVNLEMEAAEREYNLNRAAELKYGTLISLQRQLEEAEKSLSDYQKSGKSLLREEVTDVDIAEIVSKWTGIPLSNLQQTERDKLILLEQVLHNRVVGQDMAVKSVADAIRRSRAGLSDPNRPIASFMFMGPTGVGKTELAKALAGYLFNTENALVRIDMSEYMEKHAVSRLVGAPPGYVGYEEGGQLTELVRRRPYSVVLFDEIEKAHHDVFNILLQLLDDGRITDSQGRMVSFTNTVLIMTSNIGSHYILETLRNSNTRDGVYDVMKGQVVELARQTFRPEFMNRIDEYIVFQPLDSKQITKIVEIQLNRVKDRLKQKNIDLHFTEEAVKLLGALGFDPNFGARPVKRVIQQMVENEIAMGILRGDIKDNDSIILDEIPAGAKDAPSQNRLSIKKIENSAMDAMVAND</sequence>
<evidence type="ECO:0000313" key="11">
    <source>
        <dbReference type="Proteomes" id="UP001632038"/>
    </source>
</evidence>
<evidence type="ECO:0000256" key="2">
    <source>
        <dbReference type="ARBA" id="ARBA00022737"/>
    </source>
</evidence>
<dbReference type="SMART" id="SM01086">
    <property type="entry name" value="ClpB_D2-small"/>
    <property type="match status" value="1"/>
</dbReference>
<name>A0ABD3EA76_9LAMI</name>
<dbReference type="InterPro" id="IPR003593">
    <property type="entry name" value="AAA+_ATPase"/>
</dbReference>
<dbReference type="PROSITE" id="PS51903">
    <property type="entry name" value="CLP_R"/>
    <property type="match status" value="1"/>
</dbReference>
<dbReference type="InterPro" id="IPR003959">
    <property type="entry name" value="ATPase_AAA_core"/>
</dbReference>
<protein>
    <submittedName>
        <fullName evidence="10">Chaperone protein ClpB3, chloroplastic</fullName>
    </submittedName>
</protein>
<dbReference type="Pfam" id="PF07724">
    <property type="entry name" value="AAA_2"/>
    <property type="match status" value="1"/>
</dbReference>
<dbReference type="PANTHER" id="PTHR11638:SF86">
    <property type="entry name" value="CHAPERONE PROTEIN CLPB4, MITOCHONDRIAL"/>
    <property type="match status" value="1"/>
</dbReference>
<dbReference type="AlphaFoldDB" id="A0ABD3EA76"/>
<keyword evidence="11" id="KW-1185">Reference proteome</keyword>
<dbReference type="InterPro" id="IPR036628">
    <property type="entry name" value="Clp_N_dom_sf"/>
</dbReference>
<dbReference type="SMART" id="SM00382">
    <property type="entry name" value="AAA"/>
    <property type="match status" value="2"/>
</dbReference>
<organism evidence="10 11">
    <name type="scientific">Castilleja foliolosa</name>
    <dbReference type="NCBI Taxonomy" id="1961234"/>
    <lineage>
        <taxon>Eukaryota</taxon>
        <taxon>Viridiplantae</taxon>
        <taxon>Streptophyta</taxon>
        <taxon>Embryophyta</taxon>
        <taxon>Tracheophyta</taxon>
        <taxon>Spermatophyta</taxon>
        <taxon>Magnoliopsida</taxon>
        <taxon>eudicotyledons</taxon>
        <taxon>Gunneridae</taxon>
        <taxon>Pentapetalae</taxon>
        <taxon>asterids</taxon>
        <taxon>lamiids</taxon>
        <taxon>Lamiales</taxon>
        <taxon>Orobanchaceae</taxon>
        <taxon>Pedicularideae</taxon>
        <taxon>Castillejinae</taxon>
        <taxon>Castilleja</taxon>
    </lineage>
</organism>
<dbReference type="FunFam" id="1.10.8.60:FF:000017">
    <property type="entry name" value="ATP-dependent chaperone ClpB"/>
    <property type="match status" value="1"/>
</dbReference>
<keyword evidence="5 7" id="KW-0143">Chaperone</keyword>
<dbReference type="FunFam" id="3.40.50.300:FF:000025">
    <property type="entry name" value="ATP-dependent Clp protease subunit"/>
    <property type="match status" value="1"/>
</dbReference>
<dbReference type="CDD" id="cd00009">
    <property type="entry name" value="AAA"/>
    <property type="match status" value="1"/>
</dbReference>
<dbReference type="InterPro" id="IPR001270">
    <property type="entry name" value="ClpA/B"/>
</dbReference>
<dbReference type="InterPro" id="IPR017730">
    <property type="entry name" value="Chaperonin_ClpB"/>
</dbReference>
<evidence type="ECO:0000256" key="5">
    <source>
        <dbReference type="ARBA" id="ARBA00023186"/>
    </source>
</evidence>
<dbReference type="PANTHER" id="PTHR11638">
    <property type="entry name" value="ATP-DEPENDENT CLP PROTEASE"/>
    <property type="match status" value="1"/>
</dbReference>
<keyword evidence="4 7" id="KW-0067">ATP-binding</keyword>
<keyword evidence="2 6" id="KW-0677">Repeat</keyword>
<evidence type="ECO:0000256" key="7">
    <source>
        <dbReference type="RuleBase" id="RU004432"/>
    </source>
</evidence>
<dbReference type="Gene3D" id="1.10.1780.10">
    <property type="entry name" value="Clp, N-terminal domain"/>
    <property type="match status" value="1"/>
</dbReference>
<dbReference type="CDD" id="cd19499">
    <property type="entry name" value="RecA-like_ClpB_Hsp104-like"/>
    <property type="match status" value="1"/>
</dbReference>
<dbReference type="InterPro" id="IPR018368">
    <property type="entry name" value="ClpA/B_CS1"/>
</dbReference>
<evidence type="ECO:0000313" key="10">
    <source>
        <dbReference type="EMBL" id="KAL3650662.1"/>
    </source>
</evidence>
<comment type="caution">
    <text evidence="10">The sequence shown here is derived from an EMBL/GenBank/DDBJ whole genome shotgun (WGS) entry which is preliminary data.</text>
</comment>
<proteinExistence type="inferred from homology"/>
<dbReference type="SUPFAM" id="SSF81923">
    <property type="entry name" value="Double Clp-N motif"/>
    <property type="match status" value="1"/>
</dbReference>
<dbReference type="Pfam" id="PF10431">
    <property type="entry name" value="ClpB_D2-small"/>
    <property type="match status" value="1"/>
</dbReference>
<accession>A0ABD3EA76</accession>
<evidence type="ECO:0000256" key="1">
    <source>
        <dbReference type="ARBA" id="ARBA00008675"/>
    </source>
</evidence>
<dbReference type="SUPFAM" id="SSF52540">
    <property type="entry name" value="P-loop containing nucleoside triphosphate hydrolases"/>
    <property type="match status" value="2"/>
</dbReference>
<dbReference type="InterPro" id="IPR019489">
    <property type="entry name" value="Clp_ATPase_C"/>
</dbReference>
<dbReference type="InterPro" id="IPR027417">
    <property type="entry name" value="P-loop_NTPase"/>
</dbReference>
<evidence type="ECO:0000259" key="9">
    <source>
        <dbReference type="PROSITE" id="PS51903"/>
    </source>
</evidence>
<evidence type="ECO:0000256" key="3">
    <source>
        <dbReference type="ARBA" id="ARBA00022741"/>
    </source>
</evidence>
<evidence type="ECO:0000256" key="4">
    <source>
        <dbReference type="ARBA" id="ARBA00022840"/>
    </source>
</evidence>
<evidence type="ECO:0000256" key="6">
    <source>
        <dbReference type="PROSITE-ProRule" id="PRU01251"/>
    </source>
</evidence>
<dbReference type="GO" id="GO:0005524">
    <property type="term" value="F:ATP binding"/>
    <property type="evidence" value="ECO:0007669"/>
    <property type="project" value="UniProtKB-KW"/>
</dbReference>
<evidence type="ECO:0000256" key="8">
    <source>
        <dbReference type="SAM" id="Coils"/>
    </source>
</evidence>
<feature type="domain" description="Clp R" evidence="9">
    <location>
        <begin position="85"/>
        <end position="228"/>
    </location>
</feature>
<dbReference type="InterPro" id="IPR028299">
    <property type="entry name" value="ClpA/B_CS2"/>
</dbReference>
<gene>
    <name evidence="10" type="primary">CLPB3_1</name>
    <name evidence="10" type="ORF">CASFOL_007065</name>
</gene>
<dbReference type="PROSITE" id="PS00870">
    <property type="entry name" value="CLPAB_1"/>
    <property type="match status" value="1"/>
</dbReference>
<comment type="similarity">
    <text evidence="1 7">Belongs to the ClpA/ClpB family.</text>
</comment>
<keyword evidence="3 7" id="KW-0547">Nucleotide-binding</keyword>
<dbReference type="InterPro" id="IPR041546">
    <property type="entry name" value="ClpA/ClpB_AAA_lid"/>
</dbReference>
<dbReference type="Proteomes" id="UP001632038">
    <property type="component" value="Unassembled WGS sequence"/>
</dbReference>
<dbReference type="PROSITE" id="PS00871">
    <property type="entry name" value="CLPAB_2"/>
    <property type="match status" value="1"/>
</dbReference>
<reference evidence="11" key="1">
    <citation type="journal article" date="2024" name="IScience">
        <title>Strigolactones Initiate the Formation of Haustorium-like Structures in Castilleja.</title>
        <authorList>
            <person name="Buerger M."/>
            <person name="Peterson D."/>
            <person name="Chory J."/>
        </authorList>
    </citation>
    <scope>NUCLEOTIDE SEQUENCE [LARGE SCALE GENOMIC DNA]</scope>
</reference>
<dbReference type="Gene3D" id="3.40.50.300">
    <property type="entry name" value="P-loop containing nucleotide triphosphate hydrolases"/>
    <property type="match status" value="3"/>
</dbReference>
<dbReference type="Gene3D" id="1.10.8.60">
    <property type="match status" value="1"/>
</dbReference>
<dbReference type="FunFam" id="3.40.50.300:FF:000010">
    <property type="entry name" value="Chaperone clpB 1, putative"/>
    <property type="match status" value="1"/>
</dbReference>
<dbReference type="FunFam" id="3.40.50.300:FF:000120">
    <property type="entry name" value="ATP-dependent chaperone ClpB"/>
    <property type="match status" value="1"/>
</dbReference>
<feature type="coiled-coil region" evidence="8">
    <location>
        <begin position="494"/>
        <end position="615"/>
    </location>
</feature>
<keyword evidence="8" id="KW-0175">Coiled coil</keyword>
<dbReference type="Pfam" id="PF02861">
    <property type="entry name" value="Clp_N"/>
    <property type="match status" value="1"/>
</dbReference>
<dbReference type="Pfam" id="PF17871">
    <property type="entry name" value="AAA_lid_9"/>
    <property type="match status" value="1"/>
</dbReference>